<dbReference type="InterPro" id="IPR001810">
    <property type="entry name" value="F-box_dom"/>
</dbReference>
<evidence type="ECO:0000313" key="2">
    <source>
        <dbReference type="EMBL" id="RXI05702.1"/>
    </source>
</evidence>
<dbReference type="PROSITE" id="PS50181">
    <property type="entry name" value="FBOX"/>
    <property type="match status" value="1"/>
</dbReference>
<protein>
    <recommendedName>
        <fullName evidence="1">F-box domain-containing protein</fullName>
    </recommendedName>
</protein>
<dbReference type="Pfam" id="PF00646">
    <property type="entry name" value="F-box"/>
    <property type="match status" value="1"/>
</dbReference>
<dbReference type="EMBL" id="RDQH01000328">
    <property type="protein sequence ID" value="RXI05702.1"/>
    <property type="molecule type" value="Genomic_DNA"/>
</dbReference>
<dbReference type="InterPro" id="IPR036047">
    <property type="entry name" value="F-box-like_dom_sf"/>
</dbReference>
<organism evidence="2 3">
    <name type="scientific">Malus domestica</name>
    <name type="common">Apple</name>
    <name type="synonym">Pyrus malus</name>
    <dbReference type="NCBI Taxonomy" id="3750"/>
    <lineage>
        <taxon>Eukaryota</taxon>
        <taxon>Viridiplantae</taxon>
        <taxon>Streptophyta</taxon>
        <taxon>Embryophyta</taxon>
        <taxon>Tracheophyta</taxon>
        <taxon>Spermatophyta</taxon>
        <taxon>Magnoliopsida</taxon>
        <taxon>eudicotyledons</taxon>
        <taxon>Gunneridae</taxon>
        <taxon>Pentapetalae</taxon>
        <taxon>rosids</taxon>
        <taxon>fabids</taxon>
        <taxon>Rosales</taxon>
        <taxon>Rosaceae</taxon>
        <taxon>Amygdaloideae</taxon>
        <taxon>Maleae</taxon>
        <taxon>Malus</taxon>
    </lineage>
</organism>
<dbReference type="InterPro" id="IPR055290">
    <property type="entry name" value="At3g26010-like"/>
</dbReference>
<dbReference type="Proteomes" id="UP000290289">
    <property type="component" value="Chromosome 2"/>
</dbReference>
<dbReference type="SUPFAM" id="SSF81383">
    <property type="entry name" value="F-box domain"/>
    <property type="match status" value="1"/>
</dbReference>
<feature type="domain" description="F-box" evidence="1">
    <location>
        <begin position="35"/>
        <end position="82"/>
    </location>
</feature>
<dbReference type="Pfam" id="PF24750">
    <property type="entry name" value="b-prop_At3g26010-like"/>
    <property type="match status" value="1"/>
</dbReference>
<reference evidence="2 3" key="1">
    <citation type="submission" date="2018-10" db="EMBL/GenBank/DDBJ databases">
        <title>A high-quality apple genome assembly.</title>
        <authorList>
            <person name="Hu J."/>
        </authorList>
    </citation>
    <scope>NUCLEOTIDE SEQUENCE [LARGE SCALE GENOMIC DNA]</scope>
    <source>
        <strain evidence="3">cv. HFTH1</strain>
        <tissue evidence="2">Young leaf</tissue>
    </source>
</reference>
<dbReference type="AlphaFoldDB" id="A0A498KJC6"/>
<dbReference type="SMART" id="SM00256">
    <property type="entry name" value="FBOX"/>
    <property type="match status" value="1"/>
</dbReference>
<proteinExistence type="predicted"/>
<dbReference type="Gene3D" id="1.20.1280.50">
    <property type="match status" value="1"/>
</dbReference>
<dbReference type="PANTHER" id="PTHR35546">
    <property type="entry name" value="F-BOX PROTEIN INTERACTION DOMAIN PROTEIN-RELATED"/>
    <property type="match status" value="1"/>
</dbReference>
<dbReference type="STRING" id="3750.A0A498KJC6"/>
<dbReference type="InterPro" id="IPR056592">
    <property type="entry name" value="Beta-prop_At3g26010-like"/>
</dbReference>
<evidence type="ECO:0000313" key="3">
    <source>
        <dbReference type="Proteomes" id="UP000290289"/>
    </source>
</evidence>
<dbReference type="PANTHER" id="PTHR35546:SF130">
    <property type="entry name" value="EXPRESSED PROTEIN"/>
    <property type="match status" value="1"/>
</dbReference>
<evidence type="ECO:0000259" key="1">
    <source>
        <dbReference type="PROSITE" id="PS50181"/>
    </source>
</evidence>
<gene>
    <name evidence="2" type="ORF">DVH24_017744</name>
</gene>
<keyword evidence="3" id="KW-1185">Reference proteome</keyword>
<comment type="caution">
    <text evidence="2">The sequence shown here is derived from an EMBL/GenBank/DDBJ whole genome shotgun (WGS) entry which is preliminary data.</text>
</comment>
<name>A0A498KJC6_MALDO</name>
<sequence length="462" mass="52870">MEKRRRSQSSVGAPVSEYVRSKLSKTSTSSKVMSATHIADLPDALLAEIISRLPSSRFVFQCKCVSKRWHTLISESYFIGRFLGLQIDKQTPIIRTLISVEGEDLLSRLTPSPSSSSSKVLTPMFERLKSFHGLKEGPFVAGTYNDLVLCRDHKYFARSYYICNPHTLSWVALPPAPTRSDKIAHVGFVCDMPYYNYEEGDKEGRHVVQLNPQYRCKVVRILPCSDKELISDKFIIEVFSFETGEWRESLISCPRKLLHVMFDRFGFACNRRLYWSNYVKGRLLVLGLDLFNDDNITVTSKDGGVDGECRFIVFDKPMDEHSIQCLGDQCGGRLHMYELDIVGRSLYVWELKEEDNQGDGKLCLSEHRVCSLDPEMYHDDAYPLTLASVDPNNKDVWYLRVNQDIVMCNIHTREWSTIAENSSIVTSIYFFPYVLPLWPTPVPRLPQQRANQLARGEELAAS</sequence>
<accession>A0A498KJC6</accession>